<evidence type="ECO:0000256" key="7">
    <source>
        <dbReference type="ARBA" id="ARBA00023224"/>
    </source>
</evidence>
<evidence type="ECO:0000313" key="12">
    <source>
        <dbReference type="Proteomes" id="UP001557470"/>
    </source>
</evidence>
<dbReference type="Gene3D" id="1.20.1070.10">
    <property type="entry name" value="Rhodopsin 7-helix transmembrane proteins"/>
    <property type="match status" value="1"/>
</dbReference>
<feature type="transmembrane region" description="Helical" evidence="9">
    <location>
        <begin position="156"/>
        <end position="182"/>
    </location>
</feature>
<dbReference type="GO" id="GO:0016020">
    <property type="term" value="C:membrane"/>
    <property type="evidence" value="ECO:0007669"/>
    <property type="project" value="UniProtKB-SubCell"/>
</dbReference>
<keyword evidence="6" id="KW-0675">Receptor</keyword>
<dbReference type="PRINTS" id="PR00237">
    <property type="entry name" value="GPCRRHODOPSN"/>
</dbReference>
<evidence type="ECO:0000256" key="9">
    <source>
        <dbReference type="SAM" id="Phobius"/>
    </source>
</evidence>
<dbReference type="PANTHER" id="PTHR24243:SF7">
    <property type="entry name" value="GROWTH HORMONE SECRETAGOGUE RECEPTOR TYPE 1"/>
    <property type="match status" value="1"/>
</dbReference>
<protein>
    <recommendedName>
        <fullName evidence="10">G-protein coupled receptors family 1 profile domain-containing protein</fullName>
    </recommendedName>
</protein>
<keyword evidence="4" id="KW-0297">G-protein coupled receptor</keyword>
<dbReference type="Pfam" id="PF00001">
    <property type="entry name" value="7tm_1"/>
    <property type="match status" value="1"/>
</dbReference>
<evidence type="ECO:0000256" key="1">
    <source>
        <dbReference type="ARBA" id="ARBA00004141"/>
    </source>
</evidence>
<evidence type="ECO:0000256" key="8">
    <source>
        <dbReference type="SAM" id="MobiDB-lite"/>
    </source>
</evidence>
<evidence type="ECO:0000256" key="4">
    <source>
        <dbReference type="ARBA" id="ARBA00023040"/>
    </source>
</evidence>
<keyword evidence="7" id="KW-0807">Transducer</keyword>
<accession>A0ABD0XKW1</accession>
<feature type="transmembrane region" description="Helical" evidence="9">
    <location>
        <begin position="247"/>
        <end position="270"/>
    </location>
</feature>
<dbReference type="AlphaFoldDB" id="A0ABD0XKW1"/>
<dbReference type="InterPro" id="IPR000276">
    <property type="entry name" value="GPCR_Rhodpsn"/>
</dbReference>
<dbReference type="GO" id="GO:0004930">
    <property type="term" value="F:G protein-coupled receptor activity"/>
    <property type="evidence" value="ECO:0007669"/>
    <property type="project" value="UniProtKB-KW"/>
</dbReference>
<dbReference type="EMBL" id="JAGEUA010000001">
    <property type="protein sequence ID" value="KAL1022015.1"/>
    <property type="molecule type" value="Genomic_DNA"/>
</dbReference>
<feature type="compositionally biased region" description="Polar residues" evidence="8">
    <location>
        <begin position="298"/>
        <end position="317"/>
    </location>
</feature>
<keyword evidence="12" id="KW-1185">Reference proteome</keyword>
<organism evidence="11 12">
    <name type="scientific">Umbra pygmaea</name>
    <name type="common">Eastern mudminnow</name>
    <dbReference type="NCBI Taxonomy" id="75934"/>
    <lineage>
        <taxon>Eukaryota</taxon>
        <taxon>Metazoa</taxon>
        <taxon>Chordata</taxon>
        <taxon>Craniata</taxon>
        <taxon>Vertebrata</taxon>
        <taxon>Euteleostomi</taxon>
        <taxon>Actinopterygii</taxon>
        <taxon>Neopterygii</taxon>
        <taxon>Teleostei</taxon>
        <taxon>Protacanthopterygii</taxon>
        <taxon>Esociformes</taxon>
        <taxon>Umbridae</taxon>
        <taxon>Umbra</taxon>
    </lineage>
</organism>
<feature type="region of interest" description="Disordered" evidence="8">
    <location>
        <begin position="289"/>
        <end position="317"/>
    </location>
</feature>
<evidence type="ECO:0000256" key="6">
    <source>
        <dbReference type="ARBA" id="ARBA00023170"/>
    </source>
</evidence>
<evidence type="ECO:0000313" key="11">
    <source>
        <dbReference type="EMBL" id="KAL1022015.1"/>
    </source>
</evidence>
<proteinExistence type="predicted"/>
<comment type="caution">
    <text evidence="11">The sequence shown here is derived from an EMBL/GenBank/DDBJ whole genome shotgun (WGS) entry which is preliminary data.</text>
</comment>
<keyword evidence="2 9" id="KW-0812">Transmembrane</keyword>
<feature type="transmembrane region" description="Helical" evidence="9">
    <location>
        <begin position="91"/>
        <end position="115"/>
    </location>
</feature>
<feature type="domain" description="G-protein coupled receptors family 1 profile" evidence="10">
    <location>
        <begin position="64"/>
        <end position="271"/>
    </location>
</feature>
<dbReference type="SUPFAM" id="SSF81321">
    <property type="entry name" value="Family A G protein-coupled receptor-like"/>
    <property type="match status" value="1"/>
</dbReference>
<feature type="transmembrane region" description="Helical" evidence="9">
    <location>
        <begin position="210"/>
        <end position="227"/>
    </location>
</feature>
<evidence type="ECO:0000256" key="5">
    <source>
        <dbReference type="ARBA" id="ARBA00023136"/>
    </source>
</evidence>
<dbReference type="PANTHER" id="PTHR24243">
    <property type="entry name" value="G-PROTEIN COUPLED RECEPTOR"/>
    <property type="match status" value="1"/>
</dbReference>
<evidence type="ECO:0000256" key="2">
    <source>
        <dbReference type="ARBA" id="ARBA00022692"/>
    </source>
</evidence>
<keyword evidence="5 9" id="KW-0472">Membrane</keyword>
<sequence length="317" mass="35108">MPSRPNRTDCTSPINCSWGELEHYWTDYFNGSYVDSESLFPIPVLMGITITCALLFLAGVTGNVMTILVVSKYLAICFPLRAKRLVTKRRVRALIFLLWLVSLLSAGPVFVLVGVEHETAPAAGNSGIVTAGGTEHEIEMDTRECKATQYAVESGLLAAMALVSSVFFFLPVFCLTVVYSLIGRRLWKRRKENNIGANVTHRDKSNRQTVKMLAVVVFAFVLCWLPFHLQRYLMSHSSQGSSPLLSLFTQYCSLVSTVLFYLSAAINPVLYNTMSRKYRSAAAQLFGLQEPNPPRGRTASTVKGESSPAWTESTVSL</sequence>
<gene>
    <name evidence="11" type="ORF">UPYG_G00021090</name>
</gene>
<comment type="subcellular location">
    <subcellularLocation>
        <location evidence="1">Membrane</location>
        <topology evidence="1">Multi-pass membrane protein</topology>
    </subcellularLocation>
</comment>
<evidence type="ECO:0000259" key="10">
    <source>
        <dbReference type="PROSITE" id="PS50262"/>
    </source>
</evidence>
<evidence type="ECO:0000256" key="3">
    <source>
        <dbReference type="ARBA" id="ARBA00022989"/>
    </source>
</evidence>
<dbReference type="PROSITE" id="PS50262">
    <property type="entry name" value="G_PROTEIN_RECEP_F1_2"/>
    <property type="match status" value="1"/>
</dbReference>
<reference evidence="11 12" key="1">
    <citation type="submission" date="2024-06" db="EMBL/GenBank/DDBJ databases">
        <authorList>
            <person name="Pan Q."/>
            <person name="Wen M."/>
            <person name="Jouanno E."/>
            <person name="Zahm M."/>
            <person name="Klopp C."/>
            <person name="Cabau C."/>
            <person name="Louis A."/>
            <person name="Berthelot C."/>
            <person name="Parey E."/>
            <person name="Roest Crollius H."/>
            <person name="Montfort J."/>
            <person name="Robinson-Rechavi M."/>
            <person name="Bouchez O."/>
            <person name="Lampietro C."/>
            <person name="Lopez Roques C."/>
            <person name="Donnadieu C."/>
            <person name="Postlethwait J."/>
            <person name="Bobe J."/>
            <person name="Verreycken H."/>
            <person name="Guiguen Y."/>
        </authorList>
    </citation>
    <scope>NUCLEOTIDE SEQUENCE [LARGE SCALE GENOMIC DNA]</scope>
    <source>
        <strain evidence="11">Up_M1</strain>
        <tissue evidence="11">Testis</tissue>
    </source>
</reference>
<name>A0ABD0XKW1_UMBPY</name>
<keyword evidence="3 9" id="KW-1133">Transmembrane helix</keyword>
<feature type="transmembrane region" description="Helical" evidence="9">
    <location>
        <begin position="44"/>
        <end position="70"/>
    </location>
</feature>
<dbReference type="InterPro" id="IPR017452">
    <property type="entry name" value="GPCR_Rhodpsn_7TM"/>
</dbReference>
<dbReference type="Proteomes" id="UP001557470">
    <property type="component" value="Unassembled WGS sequence"/>
</dbReference>